<evidence type="ECO:0000256" key="5">
    <source>
        <dbReference type="ARBA" id="ARBA00022692"/>
    </source>
</evidence>
<dbReference type="Pfam" id="PF01032">
    <property type="entry name" value="FecCD"/>
    <property type="match status" value="1"/>
</dbReference>
<dbReference type="GO" id="GO:0005886">
    <property type="term" value="C:plasma membrane"/>
    <property type="evidence" value="ECO:0007669"/>
    <property type="project" value="UniProtKB-SubCell"/>
</dbReference>
<keyword evidence="5 8" id="KW-0812">Transmembrane</keyword>
<keyword evidence="6 8" id="KW-1133">Transmembrane helix</keyword>
<evidence type="ECO:0000256" key="7">
    <source>
        <dbReference type="ARBA" id="ARBA00023136"/>
    </source>
</evidence>
<evidence type="ECO:0000256" key="1">
    <source>
        <dbReference type="ARBA" id="ARBA00004651"/>
    </source>
</evidence>
<protein>
    <submittedName>
        <fullName evidence="9">Iron chelate uptake ABC transporter family permease subunit</fullName>
    </submittedName>
</protein>
<dbReference type="InterPro" id="IPR037294">
    <property type="entry name" value="ABC_BtuC-like"/>
</dbReference>
<feature type="transmembrane region" description="Helical" evidence="8">
    <location>
        <begin position="70"/>
        <end position="90"/>
    </location>
</feature>
<dbReference type="PANTHER" id="PTHR30472">
    <property type="entry name" value="FERRIC ENTEROBACTIN TRANSPORT SYSTEM PERMEASE PROTEIN"/>
    <property type="match status" value="1"/>
</dbReference>
<evidence type="ECO:0000313" key="9">
    <source>
        <dbReference type="EMBL" id="MTG97588.1"/>
    </source>
</evidence>
<name>A0A6I3LGI8_9FLAO</name>
<dbReference type="GO" id="GO:0022857">
    <property type="term" value="F:transmembrane transporter activity"/>
    <property type="evidence" value="ECO:0007669"/>
    <property type="project" value="InterPro"/>
</dbReference>
<comment type="subcellular location">
    <subcellularLocation>
        <location evidence="1">Cell membrane</location>
        <topology evidence="1">Multi-pass membrane protein</topology>
    </subcellularLocation>
</comment>
<comment type="caution">
    <text evidence="9">The sequence shown here is derived from an EMBL/GenBank/DDBJ whole genome shotgun (WGS) entry which is preliminary data.</text>
</comment>
<keyword evidence="4" id="KW-1003">Cell membrane</keyword>
<keyword evidence="10" id="KW-1185">Reference proteome</keyword>
<proteinExistence type="inferred from homology"/>
<evidence type="ECO:0000256" key="2">
    <source>
        <dbReference type="ARBA" id="ARBA00007935"/>
    </source>
</evidence>
<dbReference type="AlphaFoldDB" id="A0A6I3LGI8"/>
<feature type="transmembrane region" description="Helical" evidence="8">
    <location>
        <begin position="261"/>
        <end position="283"/>
    </location>
</feature>
<reference evidence="9 10" key="1">
    <citation type="submission" date="2019-11" db="EMBL/GenBank/DDBJ databases">
        <title>Genome of Strain BIT-d1.</title>
        <authorList>
            <person name="Yang Y."/>
        </authorList>
    </citation>
    <scope>NUCLEOTIDE SEQUENCE [LARGE SCALE GENOMIC DNA]</scope>
    <source>
        <strain evidence="9 10">BIT-d1</strain>
    </source>
</reference>
<evidence type="ECO:0000256" key="6">
    <source>
        <dbReference type="ARBA" id="ARBA00022989"/>
    </source>
</evidence>
<dbReference type="GO" id="GO:0033214">
    <property type="term" value="P:siderophore-iron import into cell"/>
    <property type="evidence" value="ECO:0007669"/>
    <property type="project" value="TreeGrafter"/>
</dbReference>
<evidence type="ECO:0000256" key="3">
    <source>
        <dbReference type="ARBA" id="ARBA00022448"/>
    </source>
</evidence>
<dbReference type="Proteomes" id="UP000438760">
    <property type="component" value="Unassembled WGS sequence"/>
</dbReference>
<dbReference type="PANTHER" id="PTHR30472:SF19">
    <property type="entry name" value="PETROBACTIN IMPORT SYSTEM PERMEASE PROTEIN YCLO"/>
    <property type="match status" value="1"/>
</dbReference>
<dbReference type="Gene3D" id="1.10.3470.10">
    <property type="entry name" value="ABC transporter involved in vitamin B12 uptake, BtuC"/>
    <property type="match status" value="1"/>
</dbReference>
<organism evidence="9 10">
    <name type="scientific">Myroides albus</name>
    <dbReference type="NCBI Taxonomy" id="2562892"/>
    <lineage>
        <taxon>Bacteria</taxon>
        <taxon>Pseudomonadati</taxon>
        <taxon>Bacteroidota</taxon>
        <taxon>Flavobacteriia</taxon>
        <taxon>Flavobacteriales</taxon>
        <taxon>Flavobacteriaceae</taxon>
        <taxon>Myroides</taxon>
    </lineage>
</organism>
<keyword evidence="7 8" id="KW-0472">Membrane</keyword>
<accession>A0A6I3LGI8</accession>
<feature type="transmembrane region" description="Helical" evidence="8">
    <location>
        <begin position="102"/>
        <end position="122"/>
    </location>
</feature>
<feature type="transmembrane region" description="Helical" evidence="8">
    <location>
        <begin position="128"/>
        <end position="154"/>
    </location>
</feature>
<keyword evidence="3" id="KW-0813">Transport</keyword>
<dbReference type="OrthoDB" id="9796260at2"/>
<dbReference type="InterPro" id="IPR000522">
    <property type="entry name" value="ABC_transptr_permease_BtuC"/>
</dbReference>
<evidence type="ECO:0000313" key="10">
    <source>
        <dbReference type="Proteomes" id="UP000438760"/>
    </source>
</evidence>
<evidence type="ECO:0000256" key="8">
    <source>
        <dbReference type="SAM" id="Phobius"/>
    </source>
</evidence>
<dbReference type="RefSeq" id="WP_155091633.1">
    <property type="nucleotide sequence ID" value="NZ_CP102754.1"/>
</dbReference>
<comment type="similarity">
    <text evidence="2">Belongs to the binding-protein-dependent transport system permease family. FecCD subfamily.</text>
</comment>
<sequence length="315" mass="35286">MFKNKVISILLVALLLCIAIYMFTFTGTKLDYVLPRRGYKIIAMVLVSFAIAYSSIVFQTISANRILTPSIMGFDSFFLLIQSTLVFIYGDKTFQVLNAESNFAISVGLMLLFSIAMYYLVFRRESKSMYLLLLVGLLMGTLFRSFSSFIVMLIDPNEFMIVQAAMFASFDKINLNLLGISSIILIVSMIWGARYFRQLDVMSLGRENAISLGVDYHKVIKVNLMIISVMVAISTALVGPITFLGILVANLTYELVKSSKHIYMVTACCLLTAVTVIGGQYLVEHLFNMSTTISIIINFVGGIYFIYLLLRSNRG</sequence>
<evidence type="ECO:0000256" key="4">
    <source>
        <dbReference type="ARBA" id="ARBA00022475"/>
    </source>
</evidence>
<feature type="transmembrane region" description="Helical" evidence="8">
    <location>
        <begin position="175"/>
        <end position="196"/>
    </location>
</feature>
<feature type="transmembrane region" description="Helical" evidence="8">
    <location>
        <begin position="224"/>
        <end position="249"/>
    </location>
</feature>
<feature type="transmembrane region" description="Helical" evidence="8">
    <location>
        <begin position="38"/>
        <end position="58"/>
    </location>
</feature>
<gene>
    <name evidence="9" type="ORF">GJV76_05470</name>
</gene>
<dbReference type="SUPFAM" id="SSF81345">
    <property type="entry name" value="ABC transporter involved in vitamin B12 uptake, BtuC"/>
    <property type="match status" value="1"/>
</dbReference>
<dbReference type="EMBL" id="WMJX01000008">
    <property type="protein sequence ID" value="MTG97588.1"/>
    <property type="molecule type" value="Genomic_DNA"/>
</dbReference>
<feature type="transmembrane region" description="Helical" evidence="8">
    <location>
        <begin position="289"/>
        <end position="310"/>
    </location>
</feature>
<feature type="transmembrane region" description="Helical" evidence="8">
    <location>
        <begin position="6"/>
        <end position="26"/>
    </location>
</feature>